<name>A0A395NQA7_TRIAR</name>
<evidence type="ECO:0000313" key="2">
    <source>
        <dbReference type="EMBL" id="RFU78017.1"/>
    </source>
</evidence>
<feature type="compositionally biased region" description="Basic and acidic residues" evidence="1">
    <location>
        <begin position="65"/>
        <end position="75"/>
    </location>
</feature>
<evidence type="ECO:0000256" key="1">
    <source>
        <dbReference type="SAM" id="MobiDB-lite"/>
    </source>
</evidence>
<dbReference type="STRING" id="490622.A0A395NQA7"/>
<proteinExistence type="predicted"/>
<gene>
    <name evidence="2" type="ORF">TARUN_4203</name>
</gene>
<reference evidence="2 3" key="1">
    <citation type="journal article" date="2018" name="PLoS Pathog.">
        <title>Evolution of structural diversity of trichothecenes, a family of toxins produced by plant pathogenic and entomopathogenic fungi.</title>
        <authorList>
            <person name="Proctor R.H."/>
            <person name="McCormick S.P."/>
            <person name="Kim H.S."/>
            <person name="Cardoza R.E."/>
            <person name="Stanley A.M."/>
            <person name="Lindo L."/>
            <person name="Kelly A."/>
            <person name="Brown D.W."/>
            <person name="Lee T."/>
            <person name="Vaughan M.M."/>
            <person name="Alexander N.J."/>
            <person name="Busman M."/>
            <person name="Gutierrez S."/>
        </authorList>
    </citation>
    <scope>NUCLEOTIDE SEQUENCE [LARGE SCALE GENOMIC DNA]</scope>
    <source>
        <strain evidence="2 3">IBT 40837</strain>
    </source>
</reference>
<feature type="region of interest" description="Disordered" evidence="1">
    <location>
        <begin position="1"/>
        <end position="176"/>
    </location>
</feature>
<feature type="compositionally biased region" description="Polar residues" evidence="1">
    <location>
        <begin position="97"/>
        <end position="116"/>
    </location>
</feature>
<feature type="compositionally biased region" description="Low complexity" evidence="1">
    <location>
        <begin position="141"/>
        <end position="170"/>
    </location>
</feature>
<feature type="compositionally biased region" description="Acidic residues" evidence="1">
    <location>
        <begin position="27"/>
        <end position="43"/>
    </location>
</feature>
<dbReference type="Proteomes" id="UP000266272">
    <property type="component" value="Unassembled WGS sequence"/>
</dbReference>
<dbReference type="AlphaFoldDB" id="A0A395NQA7"/>
<keyword evidence="3" id="KW-1185">Reference proteome</keyword>
<feature type="non-terminal residue" evidence="2">
    <location>
        <position position="176"/>
    </location>
</feature>
<protein>
    <submittedName>
        <fullName evidence="2">Gtpase-activating gyp5</fullName>
    </submittedName>
</protein>
<comment type="caution">
    <text evidence="2">The sequence shown here is derived from an EMBL/GenBank/DDBJ whole genome shotgun (WGS) entry which is preliminary data.</text>
</comment>
<sequence length="176" mass="18655">MSQHDDAASQHSTEASLKERRPSLTDSDVDDTTTEQDTFEDAVDAASVRSLTKRSVRSVSATKPHPPEDDTKSDAESDSEDEAASIKSEEKPDPPSRGSTPLSHRISNISNTSNLDVVNLDDDAAPQHQEPASPSEKDQLSRTTSLNNNTTAATPSSPIKSLPSATATEAAPPPPP</sequence>
<organism evidence="2 3">
    <name type="scientific">Trichoderma arundinaceum</name>
    <dbReference type="NCBI Taxonomy" id="490622"/>
    <lineage>
        <taxon>Eukaryota</taxon>
        <taxon>Fungi</taxon>
        <taxon>Dikarya</taxon>
        <taxon>Ascomycota</taxon>
        <taxon>Pezizomycotina</taxon>
        <taxon>Sordariomycetes</taxon>
        <taxon>Hypocreomycetidae</taxon>
        <taxon>Hypocreales</taxon>
        <taxon>Hypocreaceae</taxon>
        <taxon>Trichoderma</taxon>
    </lineage>
</organism>
<dbReference type="EMBL" id="PXOA01000239">
    <property type="protein sequence ID" value="RFU78017.1"/>
    <property type="molecule type" value="Genomic_DNA"/>
</dbReference>
<accession>A0A395NQA7</accession>
<evidence type="ECO:0000313" key="3">
    <source>
        <dbReference type="Proteomes" id="UP000266272"/>
    </source>
</evidence>